<keyword evidence="2" id="KW-0812">Transmembrane</keyword>
<feature type="transmembrane region" description="Helical" evidence="2">
    <location>
        <begin position="131"/>
        <end position="154"/>
    </location>
</feature>
<feature type="region of interest" description="Disordered" evidence="1">
    <location>
        <begin position="301"/>
        <end position="333"/>
    </location>
</feature>
<feature type="compositionally biased region" description="Polar residues" evidence="1">
    <location>
        <begin position="301"/>
        <end position="315"/>
    </location>
</feature>
<sequence length="333" mass="36545">MSTGPAPLAAEEILQLKIIVTDVLCEALFLGVQAVVTIIGVYVLWSRGLRKSFGNQFLVTIVAFLFALSACSLSLTIWDYMAVFDELGGTFDATEISNDVTISTMVFQRLAYFISDSIVVWRAWLLWDRNLFVRMLLLVCLLGTIVATFVQGALAVDQQVRQTGGVAQGSGVRTLMFTLPLLITNLVSTLLIGLKIWEYRRNIMSQISNSRTRVFNILLILLESSALYCIFWILALLGTLGTVFSPVATAAIMGSMPYVTSIYPIVVLILVTLDKNDHGSTIQTANTTIRFNSPGTIASTTVNGSGTHVPQSPLRTQKRNHTEDYSSTSSEKI</sequence>
<feature type="transmembrane region" description="Helical" evidence="2">
    <location>
        <begin position="57"/>
        <end position="78"/>
    </location>
</feature>
<keyword evidence="2" id="KW-0472">Membrane</keyword>
<proteinExistence type="predicted"/>
<feature type="transmembrane region" description="Helical" evidence="2">
    <location>
        <begin position="106"/>
        <end position="124"/>
    </location>
</feature>
<dbReference type="AlphaFoldDB" id="A0A9W8NQS7"/>
<protein>
    <submittedName>
        <fullName evidence="3">Uncharacterized protein</fullName>
    </submittedName>
</protein>
<keyword evidence="4" id="KW-1185">Reference proteome</keyword>
<evidence type="ECO:0000313" key="4">
    <source>
        <dbReference type="Proteomes" id="UP001142393"/>
    </source>
</evidence>
<evidence type="ECO:0000256" key="2">
    <source>
        <dbReference type="SAM" id="Phobius"/>
    </source>
</evidence>
<feature type="transmembrane region" description="Helical" evidence="2">
    <location>
        <begin position="214"/>
        <end position="235"/>
    </location>
</feature>
<organism evidence="3 4">
    <name type="scientific">Lentinula detonsa</name>
    <dbReference type="NCBI Taxonomy" id="2804962"/>
    <lineage>
        <taxon>Eukaryota</taxon>
        <taxon>Fungi</taxon>
        <taxon>Dikarya</taxon>
        <taxon>Basidiomycota</taxon>
        <taxon>Agaricomycotina</taxon>
        <taxon>Agaricomycetes</taxon>
        <taxon>Agaricomycetidae</taxon>
        <taxon>Agaricales</taxon>
        <taxon>Marasmiineae</taxon>
        <taxon>Omphalotaceae</taxon>
        <taxon>Lentinula</taxon>
    </lineage>
</organism>
<feature type="transmembrane region" description="Helical" evidence="2">
    <location>
        <begin position="247"/>
        <end position="273"/>
    </location>
</feature>
<name>A0A9W8NQS7_9AGAR</name>
<evidence type="ECO:0000313" key="3">
    <source>
        <dbReference type="EMBL" id="KAJ3738937.1"/>
    </source>
</evidence>
<reference evidence="3 4" key="1">
    <citation type="journal article" date="2023" name="Proc. Natl. Acad. Sci. U.S.A.">
        <title>A global phylogenomic analysis of the shiitake genus Lentinula.</title>
        <authorList>
            <person name="Sierra-Patev S."/>
            <person name="Min B."/>
            <person name="Naranjo-Ortiz M."/>
            <person name="Looney B."/>
            <person name="Konkel Z."/>
            <person name="Slot J.C."/>
            <person name="Sakamoto Y."/>
            <person name="Steenwyk J.L."/>
            <person name="Rokas A."/>
            <person name="Carro J."/>
            <person name="Camarero S."/>
            <person name="Ferreira P."/>
            <person name="Molpeceres G."/>
            <person name="Ruiz-Duenas F.J."/>
            <person name="Serrano A."/>
            <person name="Henrissat B."/>
            <person name="Drula E."/>
            <person name="Hughes K.W."/>
            <person name="Mata J.L."/>
            <person name="Ishikawa N.K."/>
            <person name="Vargas-Isla R."/>
            <person name="Ushijima S."/>
            <person name="Smith C.A."/>
            <person name="Donoghue J."/>
            <person name="Ahrendt S."/>
            <person name="Andreopoulos W."/>
            <person name="He G."/>
            <person name="LaButti K."/>
            <person name="Lipzen A."/>
            <person name="Ng V."/>
            <person name="Riley R."/>
            <person name="Sandor L."/>
            <person name="Barry K."/>
            <person name="Martinez A.T."/>
            <person name="Xiao Y."/>
            <person name="Gibbons J.G."/>
            <person name="Terashima K."/>
            <person name="Grigoriev I.V."/>
            <person name="Hibbett D."/>
        </authorList>
    </citation>
    <scope>NUCLEOTIDE SEQUENCE [LARGE SCALE GENOMIC DNA]</scope>
    <source>
        <strain evidence="3 4">TFB7810</strain>
    </source>
</reference>
<feature type="transmembrane region" description="Helical" evidence="2">
    <location>
        <begin position="27"/>
        <end position="45"/>
    </location>
</feature>
<evidence type="ECO:0000256" key="1">
    <source>
        <dbReference type="SAM" id="MobiDB-lite"/>
    </source>
</evidence>
<dbReference type="EMBL" id="JANVFU010000021">
    <property type="protein sequence ID" value="KAJ3738937.1"/>
    <property type="molecule type" value="Genomic_DNA"/>
</dbReference>
<accession>A0A9W8NQS7</accession>
<keyword evidence="2" id="KW-1133">Transmembrane helix</keyword>
<feature type="transmembrane region" description="Helical" evidence="2">
    <location>
        <begin position="174"/>
        <end position="194"/>
    </location>
</feature>
<dbReference type="Proteomes" id="UP001142393">
    <property type="component" value="Unassembled WGS sequence"/>
</dbReference>
<gene>
    <name evidence="3" type="ORF">DFH05DRAFT_1464273</name>
</gene>
<comment type="caution">
    <text evidence="3">The sequence shown here is derived from an EMBL/GenBank/DDBJ whole genome shotgun (WGS) entry which is preliminary data.</text>
</comment>